<keyword evidence="1" id="KW-0812">Transmembrane</keyword>
<dbReference type="InterPro" id="IPR021759">
    <property type="entry name" value="WxLIP_HBD"/>
</dbReference>
<feature type="domain" description="WxL Interacting Protein peptidoglycan binding" evidence="3">
    <location>
        <begin position="42"/>
        <end position="161"/>
    </location>
</feature>
<evidence type="ECO:0000259" key="4">
    <source>
        <dbReference type="Pfam" id="PF11797"/>
    </source>
</evidence>
<feature type="chain" id="PRO_5043420825" evidence="2">
    <location>
        <begin position="25"/>
        <end position="356"/>
    </location>
</feature>
<reference evidence="5" key="1">
    <citation type="submission" date="2023-03" db="EMBL/GenBank/DDBJ databases">
        <authorList>
            <person name="Shen W."/>
            <person name="Cai J."/>
        </authorList>
    </citation>
    <scope>NUCLEOTIDE SEQUENCE</scope>
    <source>
        <strain evidence="5">P33-2</strain>
    </source>
</reference>
<evidence type="ECO:0000259" key="3">
    <source>
        <dbReference type="Pfam" id="PF06030"/>
    </source>
</evidence>
<feature type="transmembrane region" description="Helical" evidence="1">
    <location>
        <begin position="322"/>
        <end position="343"/>
    </location>
</feature>
<dbReference type="RefSeq" id="WP_048719278.1">
    <property type="nucleotide sequence ID" value="NZ_JADPDV010000223.1"/>
</dbReference>
<gene>
    <name evidence="5" type="ORF">P7D43_19830</name>
</gene>
<comment type="caution">
    <text evidence="5">The sequence shown here is derived from an EMBL/GenBank/DDBJ whole genome shotgun (WGS) entry which is preliminary data.</text>
</comment>
<organism evidence="5 6">
    <name type="scientific">Enterococcus avium</name>
    <name type="common">Streptococcus avium</name>
    <dbReference type="NCBI Taxonomy" id="33945"/>
    <lineage>
        <taxon>Bacteria</taxon>
        <taxon>Bacillati</taxon>
        <taxon>Bacillota</taxon>
        <taxon>Bacilli</taxon>
        <taxon>Lactobacillales</taxon>
        <taxon>Enterococcaceae</taxon>
        <taxon>Enterococcus</taxon>
    </lineage>
</organism>
<evidence type="ECO:0000256" key="1">
    <source>
        <dbReference type="SAM" id="Phobius"/>
    </source>
</evidence>
<dbReference type="Pfam" id="PF06030">
    <property type="entry name" value="WxLIP_PGBD"/>
    <property type="match status" value="1"/>
</dbReference>
<dbReference type="InterPro" id="IPR010317">
    <property type="entry name" value="WxLIP_PGBD"/>
</dbReference>
<keyword evidence="2" id="KW-0732">Signal</keyword>
<evidence type="ECO:0000313" key="6">
    <source>
        <dbReference type="Proteomes" id="UP001260773"/>
    </source>
</evidence>
<keyword evidence="1" id="KW-0472">Membrane</keyword>
<dbReference type="Proteomes" id="UP001260773">
    <property type="component" value="Unassembled WGS sequence"/>
</dbReference>
<dbReference type="Pfam" id="PF11797">
    <property type="entry name" value="WxLIP_HBD"/>
    <property type="match status" value="1"/>
</dbReference>
<dbReference type="EMBL" id="JARPWH010000120">
    <property type="protein sequence ID" value="MDT2404621.1"/>
    <property type="molecule type" value="Genomic_DNA"/>
</dbReference>
<dbReference type="AlphaFoldDB" id="A0AAW8S219"/>
<evidence type="ECO:0000256" key="2">
    <source>
        <dbReference type="SAM" id="SignalP"/>
    </source>
</evidence>
<proteinExistence type="predicted"/>
<accession>A0AAW8S219</accession>
<protein>
    <submittedName>
        <fullName evidence="5">DUF916 and DUF3324 domain-containing protein</fullName>
    </submittedName>
</protein>
<sequence length="356" mass="39548">MKQTKVILSLLIGLMGFFGGTAFADETENTQGMTENEKLAGFTVQAVLPDNQINDRISFYHLLVQPGGTQTVEVKIFNSSAEKQTYRVEVIRAATNKNGLITYDERDKPADKSMQMPITDIAKPKNKEVSVEGYSEGKAEIDINVPTEPFSGISLGGIRISLKSDDEDESEQGMSVKNTYGYAIGMVLTENADQPIYGETELKLTALNPEVDYGSKVLEASIQNPHPEAMEELEAEGKITKKGSDKVIAKHSLKDFKIAPNSIFPFQIDWGMLEVAAGEYTFTGKVKGKTKSWEFKEDFTITREMAKKMNKQTAFRVIIPEGWMTAFYGAILSTVILALFLILRLIKRKKAKEGDE</sequence>
<keyword evidence="1" id="KW-1133">Transmembrane helix</keyword>
<feature type="domain" description="WxL Interacting Protein host binding" evidence="4">
    <location>
        <begin position="171"/>
        <end position="311"/>
    </location>
</feature>
<feature type="signal peptide" evidence="2">
    <location>
        <begin position="1"/>
        <end position="24"/>
    </location>
</feature>
<evidence type="ECO:0000313" key="5">
    <source>
        <dbReference type="EMBL" id="MDT2404621.1"/>
    </source>
</evidence>
<name>A0AAW8S219_ENTAV</name>